<dbReference type="AlphaFoldDB" id="A0A2M9CZD0"/>
<dbReference type="Proteomes" id="UP000231693">
    <property type="component" value="Unassembled WGS sequence"/>
</dbReference>
<accession>A0A2M9CZD0</accession>
<proteinExistence type="predicted"/>
<reference evidence="1 2" key="1">
    <citation type="submission" date="2017-11" db="EMBL/GenBank/DDBJ databases">
        <title>Genomic Encyclopedia of Archaeal and Bacterial Type Strains, Phase II (KMG-II): From Individual Species to Whole Genera.</title>
        <authorList>
            <person name="Goeker M."/>
        </authorList>
    </citation>
    <scope>NUCLEOTIDE SEQUENCE [LARGE SCALE GENOMIC DNA]</scope>
    <source>
        <strain evidence="1 2">DSM 25478</strain>
    </source>
</reference>
<dbReference type="RefSeq" id="WP_100421695.1">
    <property type="nucleotide sequence ID" value="NZ_BOOX01000004.1"/>
</dbReference>
<evidence type="ECO:0000313" key="2">
    <source>
        <dbReference type="Proteomes" id="UP000231693"/>
    </source>
</evidence>
<gene>
    <name evidence="1" type="ORF">CLV28_0493</name>
</gene>
<protein>
    <submittedName>
        <fullName evidence="1">Uncharacterized protein</fullName>
    </submittedName>
</protein>
<dbReference type="OrthoDB" id="3689408at2"/>
<dbReference type="EMBL" id="PGFE01000001">
    <property type="protein sequence ID" value="PJJ77279.1"/>
    <property type="molecule type" value="Genomic_DNA"/>
</dbReference>
<comment type="caution">
    <text evidence="1">The sequence shown here is derived from an EMBL/GenBank/DDBJ whole genome shotgun (WGS) entry which is preliminary data.</text>
</comment>
<organism evidence="1 2">
    <name type="scientific">Sediminihabitans luteus</name>
    <dbReference type="NCBI Taxonomy" id="1138585"/>
    <lineage>
        <taxon>Bacteria</taxon>
        <taxon>Bacillati</taxon>
        <taxon>Actinomycetota</taxon>
        <taxon>Actinomycetes</taxon>
        <taxon>Micrococcales</taxon>
        <taxon>Cellulomonadaceae</taxon>
        <taxon>Sediminihabitans</taxon>
    </lineage>
</organism>
<evidence type="ECO:0000313" key="1">
    <source>
        <dbReference type="EMBL" id="PJJ77279.1"/>
    </source>
</evidence>
<name>A0A2M9CZD0_9CELL</name>
<keyword evidence="2" id="KW-1185">Reference proteome</keyword>
<sequence>MTVHDARGPVDDVDVAILDDLARIHDLLDPVPPGLAERSLFAMTLAALETEVMELAEVVTDPAGVRSAEPVPARTVTFTSAATTVMITFQASGPSVVRLDGWVAPVGEGVDVELHSTDGVVPGRADEDGRFAFPQVAHGPVSLVVRPVGGAAMSTPVVEV</sequence>